<proteinExistence type="predicted"/>
<keyword evidence="8" id="KW-1185">Reference proteome</keyword>
<evidence type="ECO:0000256" key="1">
    <source>
        <dbReference type="ARBA" id="ARBA00004167"/>
    </source>
</evidence>
<reference evidence="7" key="1">
    <citation type="submission" date="2025-08" db="UniProtKB">
        <authorList>
            <consortium name="Ensembl"/>
        </authorList>
    </citation>
    <scope>IDENTIFICATION</scope>
</reference>
<keyword evidence="2 5" id="KW-0472">Membrane</keyword>
<protein>
    <submittedName>
        <fullName evidence="7">CD96 molecule</fullName>
    </submittedName>
</protein>
<comment type="subcellular location">
    <subcellularLocation>
        <location evidence="1">Membrane</location>
        <topology evidence="1">Single-pass membrane protein</topology>
    </subcellularLocation>
</comment>
<dbReference type="SUPFAM" id="SSF48726">
    <property type="entry name" value="Immunoglobulin"/>
    <property type="match status" value="2"/>
</dbReference>
<dbReference type="InterPro" id="IPR007110">
    <property type="entry name" value="Ig-like_dom"/>
</dbReference>
<evidence type="ECO:0000259" key="6">
    <source>
        <dbReference type="PROSITE" id="PS50835"/>
    </source>
</evidence>
<evidence type="ECO:0000313" key="8">
    <source>
        <dbReference type="Proteomes" id="UP000694392"/>
    </source>
</evidence>
<dbReference type="GO" id="GO:0016020">
    <property type="term" value="C:membrane"/>
    <property type="evidence" value="ECO:0007669"/>
    <property type="project" value="UniProtKB-SubCell"/>
</dbReference>
<evidence type="ECO:0000256" key="4">
    <source>
        <dbReference type="SAM" id="MobiDB-lite"/>
    </source>
</evidence>
<dbReference type="AlphaFoldDB" id="A0A8D0G8J0"/>
<dbReference type="PANTHER" id="PTHR15317:SF1">
    <property type="entry name" value="T-CELL SURFACE PROTEIN TACTILE"/>
    <property type="match status" value="1"/>
</dbReference>
<evidence type="ECO:0000313" key="7">
    <source>
        <dbReference type="Ensembl" id="ENSSPUP00000001818.1"/>
    </source>
</evidence>
<feature type="transmembrane region" description="Helical" evidence="5">
    <location>
        <begin position="551"/>
        <end position="572"/>
    </location>
</feature>
<evidence type="ECO:0000256" key="5">
    <source>
        <dbReference type="SAM" id="Phobius"/>
    </source>
</evidence>
<feature type="domain" description="Ig-like" evidence="6">
    <location>
        <begin position="295"/>
        <end position="399"/>
    </location>
</feature>
<feature type="region of interest" description="Disordered" evidence="4">
    <location>
        <begin position="584"/>
        <end position="617"/>
    </location>
</feature>
<name>A0A8D0G8J0_SPHPU</name>
<dbReference type="GO" id="GO:0002728">
    <property type="term" value="P:negative regulation of natural killer cell cytokine production"/>
    <property type="evidence" value="ECO:0007669"/>
    <property type="project" value="Ensembl"/>
</dbReference>
<accession>A0A8D0G8J0</accession>
<organism evidence="7 8">
    <name type="scientific">Sphenodon punctatus</name>
    <name type="common">Tuatara</name>
    <name type="synonym">Hatteria punctata</name>
    <dbReference type="NCBI Taxonomy" id="8508"/>
    <lineage>
        <taxon>Eukaryota</taxon>
        <taxon>Metazoa</taxon>
        <taxon>Chordata</taxon>
        <taxon>Craniata</taxon>
        <taxon>Vertebrata</taxon>
        <taxon>Euteleostomi</taxon>
        <taxon>Lepidosauria</taxon>
        <taxon>Sphenodontia</taxon>
        <taxon>Sphenodontidae</taxon>
        <taxon>Sphenodon</taxon>
    </lineage>
</organism>
<feature type="compositionally biased region" description="Polar residues" evidence="4">
    <location>
        <begin position="599"/>
        <end position="611"/>
    </location>
</feature>
<dbReference type="Ensembl" id="ENSSPUT00000001916.1">
    <property type="protein sequence ID" value="ENSSPUP00000001818.1"/>
    <property type="gene ID" value="ENSSPUG00000001405.1"/>
</dbReference>
<dbReference type="GO" id="GO:0032689">
    <property type="term" value="P:negative regulation of type II interferon production"/>
    <property type="evidence" value="ECO:0007669"/>
    <property type="project" value="Ensembl"/>
</dbReference>
<gene>
    <name evidence="7" type="primary">CD96</name>
</gene>
<dbReference type="GO" id="GO:0032496">
    <property type="term" value="P:response to lipopolysaccharide"/>
    <property type="evidence" value="ECO:0007669"/>
    <property type="project" value="Ensembl"/>
</dbReference>
<dbReference type="GO" id="GO:0005737">
    <property type="term" value="C:cytoplasm"/>
    <property type="evidence" value="ECO:0007669"/>
    <property type="project" value="Ensembl"/>
</dbReference>
<dbReference type="InterPro" id="IPR013783">
    <property type="entry name" value="Ig-like_fold"/>
</dbReference>
<dbReference type="InterPro" id="IPR003599">
    <property type="entry name" value="Ig_sub"/>
</dbReference>
<dbReference type="Proteomes" id="UP000694392">
    <property type="component" value="Unplaced"/>
</dbReference>
<dbReference type="PROSITE" id="PS50835">
    <property type="entry name" value="IG_LIKE"/>
    <property type="match status" value="2"/>
</dbReference>
<dbReference type="Gene3D" id="2.60.40.10">
    <property type="entry name" value="Immunoglobulins"/>
    <property type="match status" value="3"/>
</dbReference>
<dbReference type="InterPro" id="IPR036179">
    <property type="entry name" value="Ig-like_dom_sf"/>
</dbReference>
<keyword evidence="5" id="KW-1133">Transmembrane helix</keyword>
<reference evidence="7" key="2">
    <citation type="submission" date="2025-09" db="UniProtKB">
        <authorList>
            <consortium name="Ensembl"/>
        </authorList>
    </citation>
    <scope>IDENTIFICATION</scope>
</reference>
<dbReference type="InterPro" id="IPR013162">
    <property type="entry name" value="CD80_C2-set"/>
</dbReference>
<keyword evidence="3" id="KW-1015">Disulfide bond</keyword>
<dbReference type="InterPro" id="IPR042381">
    <property type="entry name" value="CD96"/>
</dbReference>
<feature type="domain" description="Ig-like" evidence="6">
    <location>
        <begin position="41"/>
        <end position="175"/>
    </location>
</feature>
<dbReference type="GO" id="GO:0006954">
    <property type="term" value="P:inflammatory response"/>
    <property type="evidence" value="ECO:0007669"/>
    <property type="project" value="TreeGrafter"/>
</dbReference>
<keyword evidence="5" id="KW-0812">Transmembrane</keyword>
<dbReference type="OMA" id="QHGFYCA"/>
<dbReference type="SMART" id="SM00409">
    <property type="entry name" value="IG"/>
    <property type="match status" value="2"/>
</dbReference>
<dbReference type="GeneTree" id="ENSGT00390000003446"/>
<dbReference type="Pfam" id="PF08205">
    <property type="entry name" value="C2-set_2"/>
    <property type="match status" value="1"/>
</dbReference>
<evidence type="ECO:0000256" key="3">
    <source>
        <dbReference type="ARBA" id="ARBA00023157"/>
    </source>
</evidence>
<dbReference type="PANTHER" id="PTHR15317">
    <property type="entry name" value="T-CELL SURFACE PROTEIN TACTILE"/>
    <property type="match status" value="1"/>
</dbReference>
<evidence type="ECO:0000256" key="2">
    <source>
        <dbReference type="ARBA" id="ARBA00023136"/>
    </source>
</evidence>
<dbReference type="GO" id="GO:0007160">
    <property type="term" value="P:cell-matrix adhesion"/>
    <property type="evidence" value="ECO:0007669"/>
    <property type="project" value="Ensembl"/>
</dbReference>
<sequence length="617" mass="69554">MKLVINGNICVASNARQRWGKRCSFHAFYLFILTCFASEQLEITIVENVVHAFPGSDVTLTCGILKGDGIHVTQVQWTKTDDKPPSRIGVYHPSYGTQYILFSKTAYNYSVAFNRPSHNCWFGFKETSSPQDSTAKNMECYQWTLHLNNVSLSLSGLYECSFATYPLGIRSKEINLIIQQDDEKHYTEEVLLNQTLEIPCLKDMLSVNLSRAPMKWLVKKNGDEEILIAKESYHHGTPEINSALYKGRIKLEPDNSLKISPIHILDDGREFSCYIRYHPERILKSITKVKVFAKPDISIISHSESTSAPREANITCIVRKAFPKPNLTWYVDGKTLEDKSEGMLVENEETKDEEGFYELRSVLIIQNINQFFSNQSFWCMSVYPFPGNETQNISSEAIVLPFGHEEDEEISMTFTTTVTEGLQTTPSASLEFTNQVTSKWVSATTRQLESSVSIQDYTNVTPSNEIITKHTSFSTRTNITSRESLREVNDTSGWNDSTSTVTRVHVSATPQGNLSAAVVDLTSFTSPGDLSTIKNLVNATGPRRNPRNGSFAWPAVVAAMLLFCTSLIILGIRKWCQYQKEILNRPPSFKPPPPPIKYTSMQESDGTNQSCHEMENL</sequence>